<proteinExistence type="predicted"/>
<dbReference type="Proteomes" id="UP000075320">
    <property type="component" value="Unassembled WGS sequence"/>
</dbReference>
<comment type="caution">
    <text evidence="1">The sequence shown here is derived from an EMBL/GenBank/DDBJ whole genome shotgun (WGS) entry which is preliminary data.</text>
</comment>
<dbReference type="AlphaFoldDB" id="A0A150WHV8"/>
<evidence type="ECO:0000313" key="2">
    <source>
        <dbReference type="Proteomes" id="UP000075320"/>
    </source>
</evidence>
<dbReference type="PROSITE" id="PS51257">
    <property type="entry name" value="PROKAR_LIPOPROTEIN"/>
    <property type="match status" value="1"/>
</dbReference>
<dbReference type="RefSeq" id="WP_061836253.1">
    <property type="nucleotide sequence ID" value="NZ_LUKE01000004.1"/>
</dbReference>
<gene>
    <name evidence="1" type="ORF">AZI86_15855</name>
</gene>
<name>A0A150WHV8_BDEBC</name>
<sequence length="218" mass="22865">MERLKVNSLSFPALHFARIAATLATVIALVACGNDGGGGGGAPVTPIPPSGCYSCNGITSPAVLTTFTTQSADGMMILRDMQLFVQSTQVMPNASGNNWNWYQGPIALQGTMEVRQPMMDVMPGTGMPLSQCMISPGTYYLQSNGAGQMGFMGSDLRVPSLIATSGAIELSIEAPSQLGMGLTNQGRGLYGVVSVRRVNGIQCSPQFFGTFSTSGIFY</sequence>
<protein>
    <submittedName>
        <fullName evidence="1">Uncharacterized protein</fullName>
    </submittedName>
</protein>
<dbReference type="EMBL" id="LUKE01000004">
    <property type="protein sequence ID" value="KYG63178.1"/>
    <property type="molecule type" value="Genomic_DNA"/>
</dbReference>
<keyword evidence="2" id="KW-1185">Reference proteome</keyword>
<dbReference type="OrthoDB" id="5296328at2"/>
<accession>A0A150WHV8</accession>
<organism evidence="1 2">
    <name type="scientific">Bdellovibrio bacteriovorus</name>
    <dbReference type="NCBI Taxonomy" id="959"/>
    <lineage>
        <taxon>Bacteria</taxon>
        <taxon>Pseudomonadati</taxon>
        <taxon>Bdellovibrionota</taxon>
        <taxon>Bdellovibrionia</taxon>
        <taxon>Bdellovibrionales</taxon>
        <taxon>Pseudobdellovibrionaceae</taxon>
        <taxon>Bdellovibrio</taxon>
    </lineage>
</organism>
<reference evidence="1 2" key="1">
    <citation type="submission" date="2016-03" db="EMBL/GenBank/DDBJ databases">
        <authorList>
            <person name="Ploux O."/>
        </authorList>
    </citation>
    <scope>NUCLEOTIDE SEQUENCE [LARGE SCALE GENOMIC DNA]</scope>
    <source>
        <strain evidence="1 2">R0</strain>
    </source>
</reference>
<evidence type="ECO:0000313" key="1">
    <source>
        <dbReference type="EMBL" id="KYG63178.1"/>
    </source>
</evidence>